<dbReference type="HOGENOM" id="CLU_045637_1_0_0"/>
<name>B8DYX0_DICTD</name>
<reference evidence="11" key="1">
    <citation type="journal article" date="2016" name="Front. Microbiol.">
        <title>The complete genome sequence of hyperthermophile Dictyoglomus turgidum DSM 6724 reveals a specialized carbohydrate fermentor.</title>
        <authorList>
            <person name="Brumm P.J."/>
            <person name="Gowda K."/>
            <person name="Robb F.T."/>
            <person name="Mead D.A."/>
        </authorList>
    </citation>
    <scope>NUCLEOTIDE SEQUENCE [LARGE SCALE GENOMIC DNA]</scope>
    <source>
        <strain evidence="11">DSM 6724 / Z-1310</strain>
    </source>
</reference>
<dbReference type="NCBIfam" id="TIGR00081">
    <property type="entry name" value="purC"/>
    <property type="match status" value="1"/>
</dbReference>
<organism evidence="10 11">
    <name type="scientific">Dictyoglomus turgidum (strain DSM 6724 / Z-1310)</name>
    <dbReference type="NCBI Taxonomy" id="515635"/>
    <lineage>
        <taxon>Bacteria</taxon>
        <taxon>Pseudomonadati</taxon>
        <taxon>Dictyoglomota</taxon>
        <taxon>Dictyoglomia</taxon>
        <taxon>Dictyoglomales</taxon>
        <taxon>Dictyoglomaceae</taxon>
        <taxon>Dictyoglomus</taxon>
    </lineage>
</organism>
<evidence type="ECO:0000256" key="2">
    <source>
        <dbReference type="ARBA" id="ARBA00010190"/>
    </source>
</evidence>
<dbReference type="InterPro" id="IPR028923">
    <property type="entry name" value="SAICAR_synt/ADE2_N"/>
</dbReference>
<sequence length="338" mass="39559">MGSVKDLIIIESPTEKSLGRGRFVFSDRYSVFDYGEMPDHIDDKGKAICIATAYFFEKLENLGIKTHYVGLVEDDKIKTLYELKKPTNVMEFKMVRVIKPDLKDNIYDYSVFKKEKSNFLIPLEVIYRNSLPEGSSIFKRLKEGSLTLQDIGLEEMPEPGQKLEKPIVDFSTKLEVNDRYLSRKEALEISGLYESEFEKLINLTLFIDDLITEETRKINLNNEDGKVEYALDLERNIMLVDALGTLDECRFTFEGIPVSKEIARIYYRKTDWYKEIEEAKKKDRFHWKDYVSSPPQLPKQIRELISLIYKAYANELTGIEWFETSPLKDLLYRVKELI</sequence>
<evidence type="ECO:0000256" key="5">
    <source>
        <dbReference type="ARBA" id="ARBA00022755"/>
    </source>
</evidence>
<dbReference type="GO" id="GO:0005524">
    <property type="term" value="F:ATP binding"/>
    <property type="evidence" value="ECO:0007669"/>
    <property type="project" value="UniProtKB-KW"/>
</dbReference>
<gene>
    <name evidence="8" type="primary">purC</name>
    <name evidence="10" type="ordered locus">Dtur_0270</name>
</gene>
<accession>B8DYX0</accession>
<dbReference type="InParanoid" id="B8DYX0"/>
<dbReference type="PANTHER" id="PTHR43700:SF1">
    <property type="entry name" value="PHOSPHORIBOSYLAMINOIMIDAZOLE-SUCCINOCARBOXAMIDE SYNTHASE"/>
    <property type="match status" value="1"/>
</dbReference>
<dbReference type="STRING" id="515635.Dtur_0270"/>
<dbReference type="OrthoDB" id="3507497at2"/>
<evidence type="ECO:0000256" key="6">
    <source>
        <dbReference type="ARBA" id="ARBA00022840"/>
    </source>
</evidence>
<dbReference type="eggNOG" id="COG0152">
    <property type="taxonomic scope" value="Bacteria"/>
</dbReference>
<keyword evidence="3 8" id="KW-0436">Ligase</keyword>
<dbReference type="HAMAP" id="MF_00137">
    <property type="entry name" value="SAICAR_synth"/>
    <property type="match status" value="1"/>
</dbReference>
<dbReference type="KEGG" id="dtu:Dtur_0270"/>
<evidence type="ECO:0000313" key="11">
    <source>
        <dbReference type="Proteomes" id="UP000007719"/>
    </source>
</evidence>
<dbReference type="InterPro" id="IPR001636">
    <property type="entry name" value="SAICAR_synth"/>
</dbReference>
<evidence type="ECO:0000256" key="3">
    <source>
        <dbReference type="ARBA" id="ARBA00022598"/>
    </source>
</evidence>
<dbReference type="Proteomes" id="UP000007719">
    <property type="component" value="Chromosome"/>
</dbReference>
<evidence type="ECO:0000313" key="10">
    <source>
        <dbReference type="EMBL" id="ACK41596.1"/>
    </source>
</evidence>
<dbReference type="FunCoup" id="B8DYX0">
    <property type="interactions" value="327"/>
</dbReference>
<dbReference type="SUPFAM" id="SSF56104">
    <property type="entry name" value="SAICAR synthase-like"/>
    <property type="match status" value="1"/>
</dbReference>
<evidence type="ECO:0000256" key="1">
    <source>
        <dbReference type="ARBA" id="ARBA00004672"/>
    </source>
</evidence>
<dbReference type="EMBL" id="CP001251">
    <property type="protein sequence ID" value="ACK41596.1"/>
    <property type="molecule type" value="Genomic_DNA"/>
</dbReference>
<dbReference type="GO" id="GO:0004639">
    <property type="term" value="F:phosphoribosylaminoimidazolesuccinocarboxamide synthase activity"/>
    <property type="evidence" value="ECO:0000318"/>
    <property type="project" value="GO_Central"/>
</dbReference>
<evidence type="ECO:0000256" key="7">
    <source>
        <dbReference type="ARBA" id="ARBA00048475"/>
    </source>
</evidence>
<evidence type="ECO:0000256" key="8">
    <source>
        <dbReference type="HAMAP-Rule" id="MF_00137"/>
    </source>
</evidence>
<evidence type="ECO:0000259" key="9">
    <source>
        <dbReference type="Pfam" id="PF01259"/>
    </source>
</evidence>
<keyword evidence="11" id="KW-1185">Reference proteome</keyword>
<proteinExistence type="inferred from homology"/>
<dbReference type="GO" id="GO:0006189">
    <property type="term" value="P:'de novo' IMP biosynthetic process"/>
    <property type="evidence" value="ECO:0000318"/>
    <property type="project" value="GO_Central"/>
</dbReference>
<comment type="similarity">
    <text evidence="2 8">Belongs to the SAICAR synthetase family.</text>
</comment>
<evidence type="ECO:0000256" key="4">
    <source>
        <dbReference type="ARBA" id="ARBA00022741"/>
    </source>
</evidence>
<protein>
    <recommendedName>
        <fullName evidence="8">Phosphoribosylaminoimidazole-succinocarboxamide synthase</fullName>
        <ecNumber evidence="8">6.3.2.6</ecNumber>
    </recommendedName>
    <alternativeName>
        <fullName evidence="8">SAICAR synthetase</fullName>
    </alternativeName>
</protein>
<dbReference type="Gene3D" id="3.30.470.20">
    <property type="entry name" value="ATP-grasp fold, B domain"/>
    <property type="match status" value="1"/>
</dbReference>
<dbReference type="EnsemblBacteria" id="ACK41596">
    <property type="protein sequence ID" value="ACK41596"/>
    <property type="gene ID" value="Dtur_0270"/>
</dbReference>
<keyword evidence="5 8" id="KW-0658">Purine biosynthesis</keyword>
<dbReference type="PANTHER" id="PTHR43700">
    <property type="entry name" value="PHOSPHORIBOSYLAMINOIMIDAZOLE-SUCCINOCARBOXAMIDE SYNTHASE"/>
    <property type="match status" value="1"/>
</dbReference>
<dbReference type="PATRIC" id="fig|515635.4.peg.283"/>
<feature type="domain" description="SAICAR synthetase/ADE2 N-terminal" evidence="9">
    <location>
        <begin position="22"/>
        <end position="253"/>
    </location>
</feature>
<dbReference type="EC" id="6.3.2.6" evidence="8"/>
<dbReference type="UniPathway" id="UPA00074">
    <property type="reaction ID" value="UER00131"/>
</dbReference>
<dbReference type="Pfam" id="PF01259">
    <property type="entry name" value="SAICAR_synt"/>
    <property type="match status" value="1"/>
</dbReference>
<dbReference type="AlphaFoldDB" id="B8DYX0"/>
<comment type="pathway">
    <text evidence="1 8">Purine metabolism; IMP biosynthesis via de novo pathway; 5-amino-1-(5-phospho-D-ribosyl)imidazole-4-carboxamide from 5-amino-1-(5-phospho-D-ribosyl)imidazole-4-carboxylate: step 1/2.</text>
</comment>
<dbReference type="Gene3D" id="3.30.200.20">
    <property type="entry name" value="Phosphorylase Kinase, domain 1"/>
    <property type="match status" value="1"/>
</dbReference>
<keyword evidence="6 8" id="KW-0067">ATP-binding</keyword>
<keyword evidence="4 8" id="KW-0547">Nucleotide-binding</keyword>
<dbReference type="RefSeq" id="WP_012582681.1">
    <property type="nucleotide sequence ID" value="NC_011661.1"/>
</dbReference>
<comment type="catalytic activity">
    <reaction evidence="7 8">
        <text>5-amino-1-(5-phospho-D-ribosyl)imidazole-4-carboxylate + L-aspartate + ATP = (2S)-2-[5-amino-1-(5-phospho-beta-D-ribosyl)imidazole-4-carboxamido]succinate + ADP + phosphate + 2 H(+)</text>
        <dbReference type="Rhea" id="RHEA:22628"/>
        <dbReference type="ChEBI" id="CHEBI:15378"/>
        <dbReference type="ChEBI" id="CHEBI:29991"/>
        <dbReference type="ChEBI" id="CHEBI:30616"/>
        <dbReference type="ChEBI" id="CHEBI:43474"/>
        <dbReference type="ChEBI" id="CHEBI:58443"/>
        <dbReference type="ChEBI" id="CHEBI:77657"/>
        <dbReference type="ChEBI" id="CHEBI:456216"/>
        <dbReference type="EC" id="6.3.2.6"/>
    </reaction>
</comment>